<proteinExistence type="predicted"/>
<evidence type="ECO:0000313" key="1">
    <source>
        <dbReference type="EMBL" id="MEJ5862540.1"/>
    </source>
</evidence>
<evidence type="ECO:0008006" key="3">
    <source>
        <dbReference type="Google" id="ProtNLM"/>
    </source>
</evidence>
<organism evidence="1 2">
    <name type="scientific">Pseudomonas farsensis</name>
    <dbReference type="NCBI Taxonomy" id="2745492"/>
    <lineage>
        <taxon>Bacteria</taxon>
        <taxon>Pseudomonadati</taxon>
        <taxon>Pseudomonadota</taxon>
        <taxon>Gammaproteobacteria</taxon>
        <taxon>Pseudomonadales</taxon>
        <taxon>Pseudomonadaceae</taxon>
        <taxon>Pseudomonas</taxon>
    </lineage>
</organism>
<sequence>MSDEDAQFPTSPALKASSPWLATLRFNGGNVDKYCALQWAGNHTGSGELEHVHFDRIVEVGRSWENSHIVLSRPLASYNSPYCSPGKLEIRRLVLQDLNIRLGMDPGDRIRGIREIRVVDRTANRYLFQEFPLDAFIGTYHRDGSVALKISKGSRFYMAYLGLGPIEADEPAAMGYRQHFEALPDAQRVVMLRQVKRSESGPPWPTPSHFYVRKASDRSDWYWFYLNHDDMPDGLLPYNRSAELPANVTDTRPTFYFMPSPDGRLAPSGQDDSFDEMIQWLYPEGVLLFQYSRRPSADTGYELEMVYEYAYARRDPVPIAQEAPATLRQYADPLVKLVSGVRNRTLLSALPHTGHAPAWTFKGKAHGALELTGNDCWYCPPADPGVPHDNTGKTLRPCIYKAPEFSPVVIDKVISGTAENPLQSTYVVLNAQPTHYFRVEERGHQVGLQLCYQAHSGGEVVVAPEDIEWHVLDGEGVMDAAGAFTPGRDQPFSVVLAIEKDDRRLYWAVIILPLPLKSVREFVTMSNKVS</sequence>
<gene>
    <name evidence="1" type="ORF">V7S98_04810</name>
</gene>
<dbReference type="EMBL" id="JBBHLC010000007">
    <property type="protein sequence ID" value="MEJ5862540.1"/>
    <property type="molecule type" value="Genomic_DNA"/>
</dbReference>
<keyword evidence="2" id="KW-1185">Reference proteome</keyword>
<dbReference type="Proteomes" id="UP001380290">
    <property type="component" value="Unassembled WGS sequence"/>
</dbReference>
<evidence type="ECO:0000313" key="2">
    <source>
        <dbReference type="Proteomes" id="UP001380290"/>
    </source>
</evidence>
<reference evidence="1 2" key="1">
    <citation type="submission" date="2024-02" db="EMBL/GenBank/DDBJ databases">
        <title>Identification of pathogenicity and growth-promoting function of Pseudomonas putida variant.</title>
        <authorList>
            <person name="Sun J."/>
        </authorList>
    </citation>
    <scope>NUCLEOTIDE SEQUENCE [LARGE SCALE GENOMIC DNA]</scope>
    <source>
        <strain evidence="1 2">A03</strain>
    </source>
</reference>
<name>A0ABU8QPG4_9PSED</name>
<dbReference type="RefSeq" id="WP_339598446.1">
    <property type="nucleotide sequence ID" value="NZ_JBBHLC010000007.1"/>
</dbReference>
<comment type="caution">
    <text evidence="1">The sequence shown here is derived from an EMBL/GenBank/DDBJ whole genome shotgun (WGS) entry which is preliminary data.</text>
</comment>
<accession>A0ABU8QPG4</accession>
<protein>
    <recommendedName>
        <fullName evidence="3">DUF2169 domain-containing protein</fullName>
    </recommendedName>
</protein>